<dbReference type="Proteomes" id="UP001209878">
    <property type="component" value="Unassembled WGS sequence"/>
</dbReference>
<dbReference type="AlphaFoldDB" id="A0AAD9NKV1"/>
<proteinExistence type="predicted"/>
<gene>
    <name evidence="2" type="ORF">NP493_832g00005</name>
</gene>
<protein>
    <submittedName>
        <fullName evidence="2">Uncharacterized protein</fullName>
    </submittedName>
</protein>
<accession>A0AAD9NKV1</accession>
<name>A0AAD9NKV1_RIDPI</name>
<feature type="region of interest" description="Disordered" evidence="1">
    <location>
        <begin position="22"/>
        <end position="47"/>
    </location>
</feature>
<keyword evidence="3" id="KW-1185">Reference proteome</keyword>
<organism evidence="2 3">
    <name type="scientific">Ridgeia piscesae</name>
    <name type="common">Tubeworm</name>
    <dbReference type="NCBI Taxonomy" id="27915"/>
    <lineage>
        <taxon>Eukaryota</taxon>
        <taxon>Metazoa</taxon>
        <taxon>Spiralia</taxon>
        <taxon>Lophotrochozoa</taxon>
        <taxon>Annelida</taxon>
        <taxon>Polychaeta</taxon>
        <taxon>Sedentaria</taxon>
        <taxon>Canalipalpata</taxon>
        <taxon>Sabellida</taxon>
        <taxon>Siboglinidae</taxon>
        <taxon>Ridgeia</taxon>
    </lineage>
</organism>
<comment type="caution">
    <text evidence="2">The sequence shown here is derived from an EMBL/GenBank/DDBJ whole genome shotgun (WGS) entry which is preliminary data.</text>
</comment>
<evidence type="ECO:0000256" key="1">
    <source>
        <dbReference type="SAM" id="MobiDB-lite"/>
    </source>
</evidence>
<dbReference type="EMBL" id="JAODUO010000832">
    <property type="protein sequence ID" value="KAK2174037.1"/>
    <property type="molecule type" value="Genomic_DNA"/>
</dbReference>
<sequence>MPRFVISAVRIIKEHVTPEQQTRPVYSTSFKRSAVSPNATPTSTYSQRGWTTGPQYYHSPRYMPPHPAAAYGSYMVSTAPSLDILLLGSSSGTVFGRYNVECHYFGTSSEVLQWTDKL</sequence>
<evidence type="ECO:0000313" key="3">
    <source>
        <dbReference type="Proteomes" id="UP001209878"/>
    </source>
</evidence>
<reference evidence="2" key="1">
    <citation type="journal article" date="2023" name="Mol. Biol. Evol.">
        <title>Third-Generation Sequencing Reveals the Adaptive Role of the Epigenome in Three Deep-Sea Polychaetes.</title>
        <authorList>
            <person name="Perez M."/>
            <person name="Aroh O."/>
            <person name="Sun Y."/>
            <person name="Lan Y."/>
            <person name="Juniper S.K."/>
            <person name="Young C.R."/>
            <person name="Angers B."/>
            <person name="Qian P.Y."/>
        </authorList>
    </citation>
    <scope>NUCLEOTIDE SEQUENCE</scope>
    <source>
        <strain evidence="2">R07B-5</strain>
    </source>
</reference>
<evidence type="ECO:0000313" key="2">
    <source>
        <dbReference type="EMBL" id="KAK2174037.1"/>
    </source>
</evidence>